<dbReference type="Pfam" id="PF04542">
    <property type="entry name" value="Sigma70_r2"/>
    <property type="match status" value="1"/>
</dbReference>
<keyword evidence="7" id="KW-1185">Reference proteome</keyword>
<dbReference type="NCBIfam" id="TIGR02985">
    <property type="entry name" value="Sig70_bacteroi1"/>
    <property type="match status" value="1"/>
</dbReference>
<evidence type="ECO:0000256" key="4">
    <source>
        <dbReference type="ARBA" id="ARBA00023163"/>
    </source>
</evidence>
<dbReference type="InterPro" id="IPR036388">
    <property type="entry name" value="WH-like_DNA-bd_sf"/>
</dbReference>
<dbReference type="SUPFAM" id="SSF88946">
    <property type="entry name" value="Sigma2 domain of RNA polymerase sigma factors"/>
    <property type="match status" value="1"/>
</dbReference>
<dbReference type="SUPFAM" id="SSF88659">
    <property type="entry name" value="Sigma3 and sigma4 domains of RNA polymerase sigma factors"/>
    <property type="match status" value="1"/>
</dbReference>
<proteinExistence type="inferred from homology"/>
<dbReference type="NCBIfam" id="TIGR02937">
    <property type="entry name" value="sigma70-ECF"/>
    <property type="match status" value="1"/>
</dbReference>
<dbReference type="SMART" id="SM00421">
    <property type="entry name" value="HTH_LUXR"/>
    <property type="match status" value="1"/>
</dbReference>
<keyword evidence="3" id="KW-0731">Sigma factor</keyword>
<comment type="similarity">
    <text evidence="1">Belongs to the sigma-70 factor family. ECF subfamily.</text>
</comment>
<gene>
    <name evidence="6" type="ORF">BXY64_2759</name>
</gene>
<dbReference type="Gene3D" id="1.10.1740.10">
    <property type="match status" value="1"/>
</dbReference>
<dbReference type="GO" id="GO:0016987">
    <property type="term" value="F:sigma factor activity"/>
    <property type="evidence" value="ECO:0007669"/>
    <property type="project" value="UniProtKB-KW"/>
</dbReference>
<dbReference type="GO" id="GO:0006352">
    <property type="term" value="P:DNA-templated transcription initiation"/>
    <property type="evidence" value="ECO:0007669"/>
    <property type="project" value="InterPro"/>
</dbReference>
<evidence type="ECO:0000256" key="2">
    <source>
        <dbReference type="ARBA" id="ARBA00023015"/>
    </source>
</evidence>
<dbReference type="OrthoDB" id="795989at2"/>
<dbReference type="InterPro" id="IPR013249">
    <property type="entry name" value="RNA_pol_sigma70_r4_t2"/>
</dbReference>
<evidence type="ECO:0000259" key="5">
    <source>
        <dbReference type="SMART" id="SM00421"/>
    </source>
</evidence>
<feature type="domain" description="HTH luxR-type" evidence="5">
    <location>
        <begin position="122"/>
        <end position="183"/>
    </location>
</feature>
<dbReference type="InterPro" id="IPR039425">
    <property type="entry name" value="RNA_pol_sigma-70-like"/>
</dbReference>
<organism evidence="6 7">
    <name type="scientific">Marinifilum flexuosum</name>
    <dbReference type="NCBI Taxonomy" id="1117708"/>
    <lineage>
        <taxon>Bacteria</taxon>
        <taxon>Pseudomonadati</taxon>
        <taxon>Bacteroidota</taxon>
        <taxon>Bacteroidia</taxon>
        <taxon>Marinilabiliales</taxon>
        <taxon>Marinifilaceae</taxon>
    </lineage>
</organism>
<name>A0A419WWN5_9BACT</name>
<dbReference type="Proteomes" id="UP000284531">
    <property type="component" value="Unassembled WGS sequence"/>
</dbReference>
<dbReference type="InterPro" id="IPR014327">
    <property type="entry name" value="RNA_pol_sigma70_bacteroid"/>
</dbReference>
<keyword evidence="2" id="KW-0805">Transcription regulation</keyword>
<sequence length="183" mass="21422">MENQLLLRQLSQGNRVVFKKIFEEYYRPLCGFSRKFIADAEICDDLVQESFLALWNKRSELESYKAIKSYLYSSVRNACLNYLRHESVKQKSEEEIKTLSSDWYSENSIVEEEVHTQIYEAIKELSPQARKVIVMTMNGLTNPEMAEELGVSINTIKTQKQRGYTFLRDKLKGIHWVLLLLLA</sequence>
<dbReference type="InterPro" id="IPR000792">
    <property type="entry name" value="Tscrpt_reg_LuxR_C"/>
</dbReference>
<evidence type="ECO:0000313" key="7">
    <source>
        <dbReference type="Proteomes" id="UP000284531"/>
    </source>
</evidence>
<dbReference type="EMBL" id="RAPQ01000010">
    <property type="protein sequence ID" value="RKD99778.1"/>
    <property type="molecule type" value="Genomic_DNA"/>
</dbReference>
<protein>
    <submittedName>
        <fullName evidence="6">RNA polymerase sigma-70 factor (ECF subfamily)</fullName>
    </submittedName>
</protein>
<evidence type="ECO:0000313" key="6">
    <source>
        <dbReference type="EMBL" id="RKD99778.1"/>
    </source>
</evidence>
<dbReference type="RefSeq" id="WP_120240546.1">
    <property type="nucleotide sequence ID" value="NZ_RAPQ01000010.1"/>
</dbReference>
<evidence type="ECO:0000256" key="3">
    <source>
        <dbReference type="ARBA" id="ARBA00023082"/>
    </source>
</evidence>
<keyword evidence="4" id="KW-0804">Transcription</keyword>
<comment type="caution">
    <text evidence="6">The sequence shown here is derived from an EMBL/GenBank/DDBJ whole genome shotgun (WGS) entry which is preliminary data.</text>
</comment>
<evidence type="ECO:0000256" key="1">
    <source>
        <dbReference type="ARBA" id="ARBA00010641"/>
    </source>
</evidence>
<dbReference type="InterPro" id="IPR014284">
    <property type="entry name" value="RNA_pol_sigma-70_dom"/>
</dbReference>
<dbReference type="PANTHER" id="PTHR43133">
    <property type="entry name" value="RNA POLYMERASE ECF-TYPE SIGMA FACTO"/>
    <property type="match status" value="1"/>
</dbReference>
<dbReference type="InterPro" id="IPR013324">
    <property type="entry name" value="RNA_pol_sigma_r3/r4-like"/>
</dbReference>
<dbReference type="PANTHER" id="PTHR43133:SF46">
    <property type="entry name" value="RNA POLYMERASE SIGMA-70 FACTOR ECF SUBFAMILY"/>
    <property type="match status" value="1"/>
</dbReference>
<dbReference type="GO" id="GO:0003677">
    <property type="term" value="F:DNA binding"/>
    <property type="evidence" value="ECO:0007669"/>
    <property type="project" value="InterPro"/>
</dbReference>
<dbReference type="Pfam" id="PF08281">
    <property type="entry name" value="Sigma70_r4_2"/>
    <property type="match status" value="1"/>
</dbReference>
<dbReference type="InterPro" id="IPR007627">
    <property type="entry name" value="RNA_pol_sigma70_r2"/>
</dbReference>
<dbReference type="AlphaFoldDB" id="A0A419WWN5"/>
<accession>A0A419WWN5</accession>
<dbReference type="Gene3D" id="1.10.10.10">
    <property type="entry name" value="Winged helix-like DNA-binding domain superfamily/Winged helix DNA-binding domain"/>
    <property type="match status" value="1"/>
</dbReference>
<dbReference type="InterPro" id="IPR013325">
    <property type="entry name" value="RNA_pol_sigma_r2"/>
</dbReference>
<reference evidence="6 7" key="1">
    <citation type="submission" date="2018-09" db="EMBL/GenBank/DDBJ databases">
        <title>Genomic Encyclopedia of Archaeal and Bacterial Type Strains, Phase II (KMG-II): from individual species to whole genera.</title>
        <authorList>
            <person name="Goeker M."/>
        </authorList>
    </citation>
    <scope>NUCLEOTIDE SEQUENCE [LARGE SCALE GENOMIC DNA]</scope>
    <source>
        <strain evidence="6 7">DSM 21950</strain>
    </source>
</reference>